<reference evidence="2 3" key="1">
    <citation type="submission" date="2019-04" db="EMBL/GenBank/DDBJ databases">
        <title>A novel phosphate-accumulating bacterium identified in bioreactor for phosphate removal from wastewater.</title>
        <authorList>
            <person name="Kotlyarov R.Y."/>
            <person name="Beletsky A.V."/>
            <person name="Kallistova A.Y."/>
            <person name="Dorofeev A.G."/>
            <person name="Nikolaev Y.Y."/>
            <person name="Pimenov N.V."/>
            <person name="Ravin N.V."/>
            <person name="Mardanov A.V."/>
        </authorList>
    </citation>
    <scope>NUCLEOTIDE SEQUENCE [LARGE SCALE GENOMIC DNA]</scope>
    <source>
        <strain evidence="2 3">Bin19</strain>
    </source>
</reference>
<dbReference type="EMBL" id="SWAD01000224">
    <property type="protein sequence ID" value="TMQ74403.1"/>
    <property type="molecule type" value="Genomic_DNA"/>
</dbReference>
<proteinExistence type="predicted"/>
<feature type="domain" description="Ice-binding protein C-terminal" evidence="1">
    <location>
        <begin position="151"/>
        <end position="174"/>
    </location>
</feature>
<dbReference type="AlphaFoldDB" id="A0A5S4F149"/>
<evidence type="ECO:0000313" key="2">
    <source>
        <dbReference type="EMBL" id="TMQ74403.1"/>
    </source>
</evidence>
<dbReference type="Pfam" id="PF07589">
    <property type="entry name" value="PEP-CTERM"/>
    <property type="match status" value="1"/>
</dbReference>
<protein>
    <submittedName>
        <fullName evidence="2">Putative secreted protein</fullName>
    </submittedName>
</protein>
<evidence type="ECO:0000259" key="1">
    <source>
        <dbReference type="Pfam" id="PF07589"/>
    </source>
</evidence>
<sequence length="176" mass="18901">MLTNFNTTVPQFTFDQNETGRNPGLYVTAKVEIIDGPGGAVLHTWAMDNSLQAGDGNYNPASPVLAAGSITIPNVMNASIPECDPLPGGNCTFDNNVGSGKFDYIVLVPTMDLTPWADANNLFKVTWHFHDVDDGGEEITLTGRFYSNNRVPEPGSLALFGLAGIGMLAALRRRRA</sequence>
<dbReference type="Proteomes" id="UP000306324">
    <property type="component" value="Unassembled WGS sequence"/>
</dbReference>
<name>A0A5S4F149_9PROT</name>
<dbReference type="InterPro" id="IPR013424">
    <property type="entry name" value="Ice-binding_C"/>
</dbReference>
<accession>A0A5S4F149</accession>
<organism evidence="2 3">
    <name type="scientific">Candidatus Accumulibacter phosphatis</name>
    <dbReference type="NCBI Taxonomy" id="327160"/>
    <lineage>
        <taxon>Bacteria</taxon>
        <taxon>Pseudomonadati</taxon>
        <taxon>Pseudomonadota</taxon>
        <taxon>Betaproteobacteria</taxon>
        <taxon>Candidatus Accumulibacter</taxon>
    </lineage>
</organism>
<evidence type="ECO:0000313" key="3">
    <source>
        <dbReference type="Proteomes" id="UP000306324"/>
    </source>
</evidence>
<gene>
    <name evidence="2" type="ORF">ACCUM_1514</name>
</gene>
<comment type="caution">
    <text evidence="2">The sequence shown here is derived from an EMBL/GenBank/DDBJ whole genome shotgun (WGS) entry which is preliminary data.</text>
</comment>
<keyword evidence="3" id="KW-1185">Reference proteome</keyword>
<dbReference type="NCBIfam" id="TIGR02595">
    <property type="entry name" value="PEP_CTERM"/>
    <property type="match status" value="1"/>
</dbReference>